<dbReference type="EMBL" id="FNQG01000014">
    <property type="protein sequence ID" value="SEA30757.1"/>
    <property type="molecule type" value="Genomic_DNA"/>
</dbReference>
<feature type="domain" description="DUF1468" evidence="2">
    <location>
        <begin position="9"/>
        <end position="158"/>
    </location>
</feature>
<feature type="transmembrane region" description="Helical" evidence="1">
    <location>
        <begin position="44"/>
        <end position="62"/>
    </location>
</feature>
<proteinExistence type="predicted"/>
<name>A0A1H4A4A7_SELRU</name>
<evidence type="ECO:0000259" key="2">
    <source>
        <dbReference type="Pfam" id="PF07331"/>
    </source>
</evidence>
<feature type="transmembrane region" description="Helical" evidence="1">
    <location>
        <begin position="132"/>
        <end position="149"/>
    </location>
</feature>
<organism evidence="3 4">
    <name type="scientific">Selenomonas ruminantium</name>
    <dbReference type="NCBI Taxonomy" id="971"/>
    <lineage>
        <taxon>Bacteria</taxon>
        <taxon>Bacillati</taxon>
        <taxon>Bacillota</taxon>
        <taxon>Negativicutes</taxon>
        <taxon>Selenomonadales</taxon>
        <taxon>Selenomonadaceae</taxon>
        <taxon>Selenomonas</taxon>
    </lineage>
</organism>
<reference evidence="3 4" key="1">
    <citation type="submission" date="2016-10" db="EMBL/GenBank/DDBJ databases">
        <authorList>
            <person name="de Groot N.N."/>
        </authorList>
    </citation>
    <scope>NUCLEOTIDE SEQUENCE [LARGE SCALE GENOMIC DNA]</scope>
    <source>
        <strain evidence="3 4">DSM 2872</strain>
    </source>
</reference>
<dbReference type="RefSeq" id="WP_074673275.1">
    <property type="nucleotide sequence ID" value="NZ_FNQG01000014.1"/>
</dbReference>
<evidence type="ECO:0000313" key="3">
    <source>
        <dbReference type="EMBL" id="SEA30757.1"/>
    </source>
</evidence>
<accession>A0A1H4A4A7</accession>
<sequence>MKSDLITGLVGSGVAGWYLMAASQVKIFAGSATAGVNAQTIPKLWGTCLLILSLMLIFRAIYKYKQGEKGRSAREIIEGIRNKREVAYTFGLLILYAILMKPVGFIITSMVYVYLQIWVLAPVTARNKRMHCIAAGLAVFFSISLYFVFTKYLMVMLPAGILR</sequence>
<keyword evidence="1" id="KW-0812">Transmembrane</keyword>
<gene>
    <name evidence="3" type="ORF">SAMN05660648_02716</name>
</gene>
<dbReference type="Proteomes" id="UP000183469">
    <property type="component" value="Unassembled WGS sequence"/>
</dbReference>
<dbReference type="AlphaFoldDB" id="A0A1H4A4A7"/>
<keyword evidence="1" id="KW-0472">Membrane</keyword>
<dbReference type="InterPro" id="IPR009936">
    <property type="entry name" value="DUF1468"/>
</dbReference>
<dbReference type="Pfam" id="PF07331">
    <property type="entry name" value="TctB"/>
    <property type="match status" value="1"/>
</dbReference>
<evidence type="ECO:0000256" key="1">
    <source>
        <dbReference type="SAM" id="Phobius"/>
    </source>
</evidence>
<evidence type="ECO:0000313" key="4">
    <source>
        <dbReference type="Proteomes" id="UP000183469"/>
    </source>
</evidence>
<keyword evidence="1" id="KW-1133">Transmembrane helix</keyword>
<protein>
    <submittedName>
        <fullName evidence="3">Tripartite tricarboxylate transporter TctB family protein</fullName>
    </submittedName>
</protein>